<reference evidence="2 3" key="1">
    <citation type="submission" date="2015-11" db="EMBL/GenBank/DDBJ databases">
        <title>Genomic analysis of 38 Legionella species identifies large and diverse effector repertoires.</title>
        <authorList>
            <person name="Burstein D."/>
            <person name="Amaro F."/>
            <person name="Zusman T."/>
            <person name="Lifshitz Z."/>
            <person name="Cohen O."/>
            <person name="Gilbert J.A."/>
            <person name="Pupko T."/>
            <person name="Shuman H.A."/>
            <person name="Segal G."/>
        </authorList>
    </citation>
    <scope>NUCLEOTIDE SEQUENCE [LARGE SCALE GENOMIC DNA]</scope>
    <source>
        <strain evidence="2 3">SE-32A-C8</strain>
    </source>
</reference>
<protein>
    <submittedName>
        <fullName evidence="2">Competence protein ComF</fullName>
    </submittedName>
</protein>
<comment type="similarity">
    <text evidence="1">Belongs to the ComF/GntX family.</text>
</comment>
<dbReference type="OrthoDB" id="9793412at2"/>
<dbReference type="Gene3D" id="3.40.50.2020">
    <property type="match status" value="1"/>
</dbReference>
<name>A0A0W0TUY6_LEGER</name>
<evidence type="ECO:0000313" key="2">
    <source>
        <dbReference type="EMBL" id="KTC99537.1"/>
    </source>
</evidence>
<dbReference type="PANTHER" id="PTHR47505:SF1">
    <property type="entry name" value="DNA UTILIZATION PROTEIN YHGH"/>
    <property type="match status" value="1"/>
</dbReference>
<dbReference type="AlphaFoldDB" id="A0A0W0TUY6"/>
<comment type="caution">
    <text evidence="2">The sequence shown here is derived from an EMBL/GenBank/DDBJ whole genome shotgun (WGS) entry which is preliminary data.</text>
</comment>
<gene>
    <name evidence="2" type="primary">comF</name>
    <name evidence="2" type="ORF">Lery_0438</name>
</gene>
<dbReference type="InterPro" id="IPR000836">
    <property type="entry name" value="PRTase_dom"/>
</dbReference>
<dbReference type="PANTHER" id="PTHR47505">
    <property type="entry name" value="DNA UTILIZATION PROTEIN YHGH"/>
    <property type="match status" value="1"/>
</dbReference>
<dbReference type="PATRIC" id="fig|448.7.peg.455"/>
<keyword evidence="3" id="KW-1185">Reference proteome</keyword>
<dbReference type="Proteomes" id="UP000054773">
    <property type="component" value="Unassembled WGS sequence"/>
</dbReference>
<accession>A0A0W0TUY6</accession>
<dbReference type="RefSeq" id="WP_058525611.1">
    <property type="nucleotide sequence ID" value="NZ_CAAAHY010000001.1"/>
</dbReference>
<dbReference type="CDD" id="cd06223">
    <property type="entry name" value="PRTases_typeI"/>
    <property type="match status" value="1"/>
</dbReference>
<dbReference type="InterPro" id="IPR051910">
    <property type="entry name" value="ComF/GntX_DNA_util-trans"/>
</dbReference>
<dbReference type="SUPFAM" id="SSF53271">
    <property type="entry name" value="PRTase-like"/>
    <property type="match status" value="1"/>
</dbReference>
<evidence type="ECO:0000256" key="1">
    <source>
        <dbReference type="ARBA" id="ARBA00008007"/>
    </source>
</evidence>
<evidence type="ECO:0000313" key="3">
    <source>
        <dbReference type="Proteomes" id="UP000054773"/>
    </source>
</evidence>
<proteinExistence type="inferred from homology"/>
<organism evidence="2 3">
    <name type="scientific">Legionella erythra</name>
    <dbReference type="NCBI Taxonomy" id="448"/>
    <lineage>
        <taxon>Bacteria</taxon>
        <taxon>Pseudomonadati</taxon>
        <taxon>Pseudomonadota</taxon>
        <taxon>Gammaproteobacteria</taxon>
        <taxon>Legionellales</taxon>
        <taxon>Legionellaceae</taxon>
        <taxon>Legionella</taxon>
    </lineage>
</organism>
<sequence length="229" mass="25749">MYQKIKSITQQWRLPAVCAVCNHNHSGFFAVCSLCEQLLTPLGAGCHYCRQPLTDAAFPVCGHCIKKRPGFDAVLTAYRFNGLLRSLLHDYKYRQALYLRSFLVKLMKDALPDDYRSECLIPVPLHALRLRQRGFNQTAELAKILAAELAIPCSLTRCQKIINTPTQAGLSGRQRRNNLKQSFRIKPMPYAHVTLVDDLLTTGSTASELARCLKQQGVQRVDVLCCARA</sequence>
<dbReference type="EMBL" id="LNYA01000003">
    <property type="protein sequence ID" value="KTC99537.1"/>
    <property type="molecule type" value="Genomic_DNA"/>
</dbReference>
<dbReference type="InterPro" id="IPR029057">
    <property type="entry name" value="PRTase-like"/>
</dbReference>
<dbReference type="STRING" id="448.Lery_0438"/>